<organism evidence="2 3">
    <name type="scientific">Blastococcus carthaginiensis</name>
    <dbReference type="NCBI Taxonomy" id="3050034"/>
    <lineage>
        <taxon>Bacteria</taxon>
        <taxon>Bacillati</taxon>
        <taxon>Actinomycetota</taxon>
        <taxon>Actinomycetes</taxon>
        <taxon>Geodermatophilales</taxon>
        <taxon>Geodermatophilaceae</taxon>
        <taxon>Blastococcus</taxon>
    </lineage>
</organism>
<dbReference type="InterPro" id="IPR050281">
    <property type="entry name" value="Flavin_monoamine_oxidase"/>
</dbReference>
<accession>A0ABT9ICU9</accession>
<sequence length="566" mass="62842">MTSAIPVNAYEPGQERPARSLTMFGPDFPFAYDDWLAHPAGLGRLPEAALGTEVAVIGGGLSGIVTAYELMRLGLRPVVYEAHEIGGRLRSVGFDGHPGVVAEMGAMRFPPTSTALFHYVRALGLVTERFPNPLDVATPSTVVDLKGETHYARTLDDLPPVYREVADAWHQTLVEGARLAEMQDAIRTRDVVTIKKLWDDLVERLDDTTFYGFLAASPAFRSFRHREIFGQVGFGTGGWDTDYPNSILEILRVVYTAADDDHLSIVGGSQQLPVGLWQVAPADPAHWPAGTTLASLHPGGRPLPRVTRLHRTAPHHLTVTAGDGSIRTYPAAVFTAQSWMLLSRISCDEDLFPIDHWTAIERTHYMGSTKLFCLVDRPFWQDVDPATGRDRMSMTLTDRMTRGTYLLDQGEGRPGLICLSYTWADDSLKWLPLSAQDRMEVMLASLRQIYPDVDLRRHVIASPVTVSWESEPDFMGAFKANLPGHYRYQRRLFTHFMQDELPERFRGLFLAGDDISWTAGWAEGAVQTALNAVWGVLHHLGGRTHPGNPGPGDLFQDLAPVRLPED</sequence>
<dbReference type="RefSeq" id="WP_305999611.1">
    <property type="nucleotide sequence ID" value="NZ_JASNFN010000010.1"/>
</dbReference>
<dbReference type="InterPro" id="IPR002937">
    <property type="entry name" value="Amino_oxidase"/>
</dbReference>
<dbReference type="Gene3D" id="1.10.405.40">
    <property type="match status" value="1"/>
</dbReference>
<keyword evidence="2" id="KW-0560">Oxidoreductase</keyword>
<gene>
    <name evidence="2" type="ORF">QOZ88_09895</name>
</gene>
<evidence type="ECO:0000313" key="3">
    <source>
        <dbReference type="Proteomes" id="UP001233673"/>
    </source>
</evidence>
<dbReference type="Proteomes" id="UP001233673">
    <property type="component" value="Unassembled WGS sequence"/>
</dbReference>
<dbReference type="InterPro" id="IPR036188">
    <property type="entry name" value="FAD/NAD-bd_sf"/>
</dbReference>
<evidence type="ECO:0000313" key="2">
    <source>
        <dbReference type="EMBL" id="MDP5182950.1"/>
    </source>
</evidence>
<name>A0ABT9ICU9_9ACTN</name>
<dbReference type="EMBL" id="JASNFN010000010">
    <property type="protein sequence ID" value="MDP5182950.1"/>
    <property type="molecule type" value="Genomic_DNA"/>
</dbReference>
<reference evidence="3" key="1">
    <citation type="submission" date="2023-05" db="EMBL/GenBank/DDBJ databases">
        <title>Draft genome of Pseudofrankia sp. BMG5.37.</title>
        <authorList>
            <person name="Gtari M."/>
            <person name="Ghodhbane F."/>
            <person name="Sbissi I."/>
        </authorList>
    </citation>
    <scope>NUCLEOTIDE SEQUENCE [LARGE SCALE GENOMIC DNA]</scope>
    <source>
        <strain evidence="3">BMG 814</strain>
    </source>
</reference>
<proteinExistence type="predicted"/>
<protein>
    <submittedName>
        <fullName evidence="2">NAD(P)/FAD-dependent oxidoreductase</fullName>
        <ecNumber evidence="2">1.-.-.-</ecNumber>
    </submittedName>
</protein>
<dbReference type="SUPFAM" id="SSF54373">
    <property type="entry name" value="FAD-linked reductases, C-terminal domain"/>
    <property type="match status" value="1"/>
</dbReference>
<dbReference type="PANTHER" id="PTHR10742:SF342">
    <property type="entry name" value="AMINE OXIDASE"/>
    <property type="match status" value="1"/>
</dbReference>
<dbReference type="Gene3D" id="3.90.660.10">
    <property type="match status" value="1"/>
</dbReference>
<dbReference type="GO" id="GO:0016491">
    <property type="term" value="F:oxidoreductase activity"/>
    <property type="evidence" value="ECO:0007669"/>
    <property type="project" value="UniProtKB-KW"/>
</dbReference>
<dbReference type="SUPFAM" id="SSF51905">
    <property type="entry name" value="FAD/NAD(P)-binding domain"/>
    <property type="match status" value="1"/>
</dbReference>
<dbReference type="PANTHER" id="PTHR10742">
    <property type="entry name" value="FLAVIN MONOAMINE OXIDASE"/>
    <property type="match status" value="1"/>
</dbReference>
<dbReference type="EC" id="1.-.-.-" evidence="2"/>
<feature type="domain" description="Amine oxidase" evidence="1">
    <location>
        <begin position="61"/>
        <end position="536"/>
    </location>
</feature>
<keyword evidence="3" id="KW-1185">Reference proteome</keyword>
<evidence type="ECO:0000259" key="1">
    <source>
        <dbReference type="Pfam" id="PF01593"/>
    </source>
</evidence>
<comment type="caution">
    <text evidence="2">The sequence shown here is derived from an EMBL/GenBank/DDBJ whole genome shotgun (WGS) entry which is preliminary data.</text>
</comment>
<dbReference type="Pfam" id="PF01593">
    <property type="entry name" value="Amino_oxidase"/>
    <property type="match status" value="1"/>
</dbReference>
<dbReference type="Gene3D" id="3.50.50.60">
    <property type="entry name" value="FAD/NAD(P)-binding domain"/>
    <property type="match status" value="1"/>
</dbReference>